<keyword evidence="3 6" id="KW-0223">Dioxygenase</keyword>
<comment type="caution">
    <text evidence="6">The sequence shown here is derived from an EMBL/GenBank/DDBJ whole genome shotgun (WGS) entry which is preliminary data.</text>
</comment>
<evidence type="ECO:0000256" key="1">
    <source>
        <dbReference type="ARBA" id="ARBA00006787"/>
    </source>
</evidence>
<dbReference type="GO" id="GO:0045549">
    <property type="term" value="F:9-cis-epoxycarotenoid dioxygenase activity"/>
    <property type="evidence" value="ECO:0007669"/>
    <property type="project" value="UniProtKB-EC"/>
</dbReference>
<keyword evidence="6" id="KW-0560">Oxidoreductase</keyword>
<dbReference type="EC" id="1.13.11.51" evidence="6"/>
<gene>
    <name evidence="6" type="primary">CCD4a_1</name>
    <name evidence="6" type="ORF">CASFOL_010976</name>
</gene>
<evidence type="ECO:0000256" key="2">
    <source>
        <dbReference type="ARBA" id="ARBA00022723"/>
    </source>
</evidence>
<accession>A0ABD3DVL2</accession>
<dbReference type="PANTHER" id="PTHR10543:SF46">
    <property type="entry name" value="CAROTENOID CLEAVAGE DIOXYGENASE 4, CHLOROPLASTIC-RELATED"/>
    <property type="match status" value="1"/>
</dbReference>
<organism evidence="6 7">
    <name type="scientific">Castilleja foliolosa</name>
    <dbReference type="NCBI Taxonomy" id="1961234"/>
    <lineage>
        <taxon>Eukaryota</taxon>
        <taxon>Viridiplantae</taxon>
        <taxon>Streptophyta</taxon>
        <taxon>Embryophyta</taxon>
        <taxon>Tracheophyta</taxon>
        <taxon>Spermatophyta</taxon>
        <taxon>Magnoliopsida</taxon>
        <taxon>eudicotyledons</taxon>
        <taxon>Gunneridae</taxon>
        <taxon>Pentapetalae</taxon>
        <taxon>asterids</taxon>
        <taxon>lamiids</taxon>
        <taxon>Lamiales</taxon>
        <taxon>Orobanchaceae</taxon>
        <taxon>Pedicularideae</taxon>
        <taxon>Castillejinae</taxon>
        <taxon>Castilleja</taxon>
    </lineage>
</organism>
<dbReference type="Proteomes" id="UP001632038">
    <property type="component" value="Unassembled WGS sequence"/>
</dbReference>
<comment type="similarity">
    <text evidence="1">Belongs to the carotenoid oxygenase family.</text>
</comment>
<evidence type="ECO:0000256" key="5">
    <source>
        <dbReference type="PIRSR" id="PIRSR604294-1"/>
    </source>
</evidence>
<keyword evidence="7" id="KW-1185">Reference proteome</keyword>
<dbReference type="EMBL" id="JAVIJP010000013">
    <property type="protein sequence ID" value="KAL3645796.1"/>
    <property type="molecule type" value="Genomic_DNA"/>
</dbReference>
<feature type="binding site" evidence="5">
    <location>
        <position position="275"/>
    </location>
    <ligand>
        <name>Fe cation</name>
        <dbReference type="ChEBI" id="CHEBI:24875"/>
        <note>catalytic</note>
    </ligand>
</feature>
<protein>
    <submittedName>
        <fullName evidence="6">Carotenoid cleavage dioxygenase 4</fullName>
        <ecNumber evidence="6">1.13.11.51</ecNumber>
    </submittedName>
</protein>
<keyword evidence="2 5" id="KW-0479">Metal-binding</keyword>
<dbReference type="GO" id="GO:0046872">
    <property type="term" value="F:metal ion binding"/>
    <property type="evidence" value="ECO:0007669"/>
    <property type="project" value="UniProtKB-KW"/>
</dbReference>
<feature type="binding site" evidence="5">
    <location>
        <position position="324"/>
    </location>
    <ligand>
        <name>Fe cation</name>
        <dbReference type="ChEBI" id="CHEBI:24875"/>
        <note>catalytic</note>
    </ligand>
</feature>
<dbReference type="Pfam" id="PF03055">
    <property type="entry name" value="RPE65"/>
    <property type="match status" value="1"/>
</dbReference>
<feature type="binding site" evidence="5">
    <location>
        <position position="390"/>
    </location>
    <ligand>
        <name>Fe cation</name>
        <dbReference type="ChEBI" id="CHEBI:24875"/>
        <note>catalytic</note>
    </ligand>
</feature>
<evidence type="ECO:0000313" key="6">
    <source>
        <dbReference type="EMBL" id="KAL3645796.1"/>
    </source>
</evidence>
<dbReference type="PANTHER" id="PTHR10543">
    <property type="entry name" value="BETA-CAROTENE DIOXYGENASE"/>
    <property type="match status" value="1"/>
</dbReference>
<sequence>MEAQLSCYSSFLPSPRSIHVISSSSSSSSKRPMNKTSHNILINNSSSSKQLAHTNVSNKINHFSHLVDNILNTFEDLISTFLDLPLHSGNDPKQVLTDNFEPVDEYPPTPCPVVEGSLPSCLDGAYIRNGANPRFIPNGPYHFLDGDGMLHVVKISNGKATFCRRYVKTHKYQVENEIGYSVVPSFIACFNGPAASVARAFLLAVRILIARQFDPVRHGFGVANTAVALFAGRLFAMCESDLPYEIKVAEDGDVITLGRHGFESNEASFSRMTAHPKTDIETGDTFAYRYGPTRPFLTFHRIDNKGRKQKDVPIFSKKDCTAVHDFGITENYAVFPDLQLVINPTWVVSGRDSVVGVDSSKVPRVGIIPKYAVDDGEMRWIDTPGLNMLHLINAWEEDGGNTIVIVATNSWKVEHFMEKFECSDLTLVKVTIDVKTKSLKRRLLSVAGRFHEYVTMNPAYASKKNRH</sequence>
<reference evidence="7" key="1">
    <citation type="journal article" date="2024" name="IScience">
        <title>Strigolactones Initiate the Formation of Haustorium-like Structures in Castilleja.</title>
        <authorList>
            <person name="Buerger M."/>
            <person name="Peterson D."/>
            <person name="Chory J."/>
        </authorList>
    </citation>
    <scope>NUCLEOTIDE SEQUENCE [LARGE SCALE GENOMIC DNA]</scope>
</reference>
<dbReference type="AlphaFoldDB" id="A0ABD3DVL2"/>
<evidence type="ECO:0000313" key="7">
    <source>
        <dbReference type="Proteomes" id="UP001632038"/>
    </source>
</evidence>
<comment type="cofactor">
    <cofactor evidence="5">
        <name>Fe(2+)</name>
        <dbReference type="ChEBI" id="CHEBI:29033"/>
    </cofactor>
    <text evidence="5">Binds 1 Fe(2+) ion per subunit.</text>
</comment>
<dbReference type="InterPro" id="IPR004294">
    <property type="entry name" value="Carotenoid_Oase"/>
</dbReference>
<evidence type="ECO:0000256" key="4">
    <source>
        <dbReference type="ARBA" id="ARBA00023004"/>
    </source>
</evidence>
<keyword evidence="4 5" id="KW-0408">Iron</keyword>
<evidence type="ECO:0000256" key="3">
    <source>
        <dbReference type="ARBA" id="ARBA00022964"/>
    </source>
</evidence>
<name>A0ABD3DVL2_9LAMI</name>
<proteinExistence type="inferred from homology"/>